<evidence type="ECO:0000313" key="4">
    <source>
        <dbReference type="Proteomes" id="UP001054821"/>
    </source>
</evidence>
<organism evidence="3 4">
    <name type="scientific">Prunus dulcis</name>
    <name type="common">Almond</name>
    <name type="synonym">Amygdalus dulcis</name>
    <dbReference type="NCBI Taxonomy" id="3755"/>
    <lineage>
        <taxon>Eukaryota</taxon>
        <taxon>Viridiplantae</taxon>
        <taxon>Streptophyta</taxon>
        <taxon>Embryophyta</taxon>
        <taxon>Tracheophyta</taxon>
        <taxon>Spermatophyta</taxon>
        <taxon>Magnoliopsida</taxon>
        <taxon>eudicotyledons</taxon>
        <taxon>Gunneridae</taxon>
        <taxon>Pentapetalae</taxon>
        <taxon>rosids</taxon>
        <taxon>fabids</taxon>
        <taxon>Rosales</taxon>
        <taxon>Rosaceae</taxon>
        <taxon>Amygdaloideae</taxon>
        <taxon>Amygdaleae</taxon>
        <taxon>Prunus</taxon>
    </lineage>
</organism>
<dbReference type="Proteomes" id="UP001054821">
    <property type="component" value="Chromosome 1"/>
</dbReference>
<gene>
    <name evidence="3" type="ORF">L3X38_003601</name>
</gene>
<comment type="caution">
    <text evidence="3">The sequence shown here is derived from an EMBL/GenBank/DDBJ whole genome shotgun (WGS) entry which is preliminary data.</text>
</comment>
<name>A0AAD4ZMD8_PRUDU</name>
<accession>A0AAD4ZMD8</accession>
<feature type="compositionally biased region" description="Polar residues" evidence="1">
    <location>
        <begin position="12"/>
        <end position="21"/>
    </location>
</feature>
<evidence type="ECO:0000256" key="1">
    <source>
        <dbReference type="SAM" id="MobiDB-lite"/>
    </source>
</evidence>
<proteinExistence type="predicted"/>
<feature type="compositionally biased region" description="Basic and acidic residues" evidence="1">
    <location>
        <begin position="1"/>
        <end position="11"/>
    </location>
</feature>
<reference evidence="3 4" key="1">
    <citation type="journal article" date="2022" name="G3 (Bethesda)">
        <title>Whole-genome sequence and methylome profiling of the almond [Prunus dulcis (Mill.) D.A. Webb] cultivar 'Nonpareil'.</title>
        <authorList>
            <person name="D'Amico-Willman K.M."/>
            <person name="Ouma W.Z."/>
            <person name="Meulia T."/>
            <person name="Sideli G.M."/>
            <person name="Gradziel T.M."/>
            <person name="Fresnedo-Ramirez J."/>
        </authorList>
    </citation>
    <scope>NUCLEOTIDE SEQUENCE [LARGE SCALE GENOMIC DNA]</scope>
    <source>
        <strain evidence="3">Clone GOH B32 T37-40</strain>
    </source>
</reference>
<protein>
    <submittedName>
        <fullName evidence="3">Uncharacterized protein</fullName>
    </submittedName>
</protein>
<keyword evidence="4" id="KW-1185">Reference proteome</keyword>
<dbReference type="EMBL" id="JAJFAZ020000001">
    <property type="protein sequence ID" value="KAI5350710.1"/>
    <property type="molecule type" value="Genomic_DNA"/>
</dbReference>
<feature type="compositionally biased region" description="Acidic residues" evidence="1">
    <location>
        <begin position="53"/>
        <end position="62"/>
    </location>
</feature>
<feature type="region of interest" description="Disordered" evidence="1">
    <location>
        <begin position="1"/>
        <end position="63"/>
    </location>
</feature>
<evidence type="ECO:0000313" key="3">
    <source>
        <dbReference type="EMBL" id="KAI5350710.1"/>
    </source>
</evidence>
<sequence length="209" mass="23465">MADGSRSRSETEQLNQSSQEWVRNRFPGRSRTLSEQDPQEERTEQELQQNENSEAENTDETNETFNINENDFCAINSTDVGIHDAYNEKGEGGVDVHQPRRGRNHNICGNTFYANKGERVGISKVGNKYNKKSSVPFLLGLLGLLVLFVIASSFFFYISMITDEHMLGVDPSMILIKTHIPTITKAYTMGIVLVPSSSLELLALSFLEL</sequence>
<dbReference type="AlphaFoldDB" id="A0AAD4ZMD8"/>
<keyword evidence="2" id="KW-0472">Membrane</keyword>
<keyword evidence="2" id="KW-1133">Transmembrane helix</keyword>
<keyword evidence="2" id="KW-0812">Transmembrane</keyword>
<evidence type="ECO:0000256" key="2">
    <source>
        <dbReference type="SAM" id="Phobius"/>
    </source>
</evidence>
<feature type="transmembrane region" description="Helical" evidence="2">
    <location>
        <begin position="137"/>
        <end position="158"/>
    </location>
</feature>